<dbReference type="Pfam" id="PF01494">
    <property type="entry name" value="FAD_binding_3"/>
    <property type="match status" value="1"/>
</dbReference>
<dbReference type="Proteomes" id="UP000777438">
    <property type="component" value="Unassembled WGS sequence"/>
</dbReference>
<dbReference type="GO" id="GO:0016491">
    <property type="term" value="F:oxidoreductase activity"/>
    <property type="evidence" value="ECO:0007669"/>
    <property type="project" value="UniProtKB-KW"/>
</dbReference>
<dbReference type="EMBL" id="JAGPYM010000007">
    <property type="protein sequence ID" value="KAH6892550.1"/>
    <property type="molecule type" value="Genomic_DNA"/>
</dbReference>
<organism evidence="5 6">
    <name type="scientific">Thelonectria olida</name>
    <dbReference type="NCBI Taxonomy" id="1576542"/>
    <lineage>
        <taxon>Eukaryota</taxon>
        <taxon>Fungi</taxon>
        <taxon>Dikarya</taxon>
        <taxon>Ascomycota</taxon>
        <taxon>Pezizomycotina</taxon>
        <taxon>Sordariomycetes</taxon>
        <taxon>Hypocreomycetidae</taxon>
        <taxon>Hypocreales</taxon>
        <taxon>Nectriaceae</taxon>
        <taxon>Thelonectria</taxon>
    </lineage>
</organism>
<dbReference type="Gene3D" id="3.50.50.60">
    <property type="entry name" value="FAD/NAD(P)-binding domain"/>
    <property type="match status" value="1"/>
</dbReference>
<evidence type="ECO:0000313" key="5">
    <source>
        <dbReference type="EMBL" id="KAH6892550.1"/>
    </source>
</evidence>
<protein>
    <recommendedName>
        <fullName evidence="4">FAD-binding domain-containing protein</fullName>
    </recommendedName>
</protein>
<keyword evidence="3" id="KW-0560">Oxidoreductase</keyword>
<evidence type="ECO:0000313" key="6">
    <source>
        <dbReference type="Proteomes" id="UP000777438"/>
    </source>
</evidence>
<dbReference type="InterPro" id="IPR036188">
    <property type="entry name" value="FAD/NAD-bd_sf"/>
</dbReference>
<name>A0A9P8W7Q1_9HYPO</name>
<feature type="domain" description="FAD-binding" evidence="4">
    <location>
        <begin position="8"/>
        <end position="318"/>
    </location>
</feature>
<gene>
    <name evidence="5" type="ORF">B0T10DRAFT_483910</name>
</gene>
<keyword evidence="1" id="KW-0285">Flavoprotein</keyword>
<reference evidence="5 6" key="1">
    <citation type="journal article" date="2021" name="Nat. Commun.">
        <title>Genetic determinants of endophytism in the Arabidopsis root mycobiome.</title>
        <authorList>
            <person name="Mesny F."/>
            <person name="Miyauchi S."/>
            <person name="Thiergart T."/>
            <person name="Pickel B."/>
            <person name="Atanasova L."/>
            <person name="Karlsson M."/>
            <person name="Huettel B."/>
            <person name="Barry K.W."/>
            <person name="Haridas S."/>
            <person name="Chen C."/>
            <person name="Bauer D."/>
            <person name="Andreopoulos W."/>
            <person name="Pangilinan J."/>
            <person name="LaButti K."/>
            <person name="Riley R."/>
            <person name="Lipzen A."/>
            <person name="Clum A."/>
            <person name="Drula E."/>
            <person name="Henrissat B."/>
            <person name="Kohler A."/>
            <person name="Grigoriev I.V."/>
            <person name="Martin F.M."/>
            <person name="Hacquard S."/>
        </authorList>
    </citation>
    <scope>NUCLEOTIDE SEQUENCE [LARGE SCALE GENOMIC DNA]</scope>
    <source>
        <strain evidence="5 6">MPI-CAGE-CH-0241</strain>
    </source>
</reference>
<proteinExistence type="predicted"/>
<dbReference type="SUPFAM" id="SSF51905">
    <property type="entry name" value="FAD/NAD(P)-binding domain"/>
    <property type="match status" value="1"/>
</dbReference>
<dbReference type="GO" id="GO:0071949">
    <property type="term" value="F:FAD binding"/>
    <property type="evidence" value="ECO:0007669"/>
    <property type="project" value="InterPro"/>
</dbReference>
<accession>A0A9P8W7Q1</accession>
<evidence type="ECO:0000256" key="1">
    <source>
        <dbReference type="ARBA" id="ARBA00022630"/>
    </source>
</evidence>
<comment type="caution">
    <text evidence="5">The sequence shown here is derived from an EMBL/GenBank/DDBJ whole genome shotgun (WGS) entry which is preliminary data.</text>
</comment>
<dbReference type="InterPro" id="IPR051704">
    <property type="entry name" value="FAD_aromatic-hydroxylase"/>
</dbReference>
<sequence>MDTKPKAITVGAGIAGLSAAWWLDKAGWESTIIERASSIRDGGYVIGISGIGLDTLKRMDLEKHLDGVTYKFDENLVRDNNGRELVRLQYKDVHGGIENLALGRGDVAHALAKALPESVTVRSSETVTDIVDDGTKVRATLASGETIEGDLLIGADGIRSSVRDKCWGDAGCLEHLGYSYAVYDLEGTSDFESSCVSFNSPGHLDIFYSLRDDRLAAMHIWRDDQAKLQDRERRFDILRDVTAGGVKTITDFIDRAEAAGASPLIDSLTMVTLPHWSRGRVLLLGDAAHCLTLISGQGAGMALASAEILGNELMETKDVSQALLNHEKKLRPIIERLQGRSRSMAAMYIPKSRWMYYLRNILVKLMPSSWIASWHANSARSEVDLTKK</sequence>
<evidence type="ECO:0000259" key="4">
    <source>
        <dbReference type="Pfam" id="PF01494"/>
    </source>
</evidence>
<dbReference type="PRINTS" id="PR00420">
    <property type="entry name" value="RNGMNOXGNASE"/>
</dbReference>
<keyword evidence="6" id="KW-1185">Reference proteome</keyword>
<evidence type="ECO:0000256" key="3">
    <source>
        <dbReference type="ARBA" id="ARBA00023002"/>
    </source>
</evidence>
<keyword evidence="2" id="KW-0274">FAD</keyword>
<evidence type="ECO:0000256" key="2">
    <source>
        <dbReference type="ARBA" id="ARBA00022827"/>
    </source>
</evidence>
<dbReference type="InterPro" id="IPR002938">
    <property type="entry name" value="FAD-bd"/>
</dbReference>
<dbReference type="OrthoDB" id="655030at2759"/>
<dbReference type="PANTHER" id="PTHR46865">
    <property type="entry name" value="OXIDOREDUCTASE-RELATED"/>
    <property type="match status" value="1"/>
</dbReference>
<dbReference type="AlphaFoldDB" id="A0A9P8W7Q1"/>
<dbReference type="PANTHER" id="PTHR46865:SF8">
    <property type="entry name" value="POSSIBLE OXIDOREDUCTASE"/>
    <property type="match status" value="1"/>
</dbReference>